<protein>
    <submittedName>
        <fullName evidence="2">PE-PGRS family protein</fullName>
    </submittedName>
</protein>
<feature type="region of interest" description="Disordered" evidence="1">
    <location>
        <begin position="676"/>
        <end position="709"/>
    </location>
</feature>
<evidence type="ECO:0000313" key="2">
    <source>
        <dbReference type="EMBL" id="EPY16100.1"/>
    </source>
</evidence>
<keyword evidence="3" id="KW-1185">Reference proteome</keyword>
<proteinExistence type="predicted"/>
<feature type="compositionally biased region" description="Low complexity" evidence="1">
    <location>
        <begin position="298"/>
        <end position="308"/>
    </location>
</feature>
<comment type="caution">
    <text evidence="2">The sequence shown here is derived from an EMBL/GenBank/DDBJ whole genome shotgun (WGS) entry which is preliminary data.</text>
</comment>
<accession>S9V034</accession>
<feature type="compositionally biased region" description="Acidic residues" evidence="1">
    <location>
        <begin position="253"/>
        <end position="266"/>
    </location>
</feature>
<gene>
    <name evidence="2" type="ORF">STCU_11552</name>
</gene>
<feature type="compositionally biased region" description="Low complexity" evidence="1">
    <location>
        <begin position="451"/>
        <end position="460"/>
    </location>
</feature>
<dbReference type="Proteomes" id="UP000015354">
    <property type="component" value="Unassembled WGS sequence"/>
</dbReference>
<feature type="compositionally biased region" description="Pro residues" evidence="1">
    <location>
        <begin position="110"/>
        <end position="122"/>
    </location>
</feature>
<feature type="compositionally biased region" description="Low complexity" evidence="1">
    <location>
        <begin position="403"/>
        <end position="412"/>
    </location>
</feature>
<reference evidence="2 3" key="1">
    <citation type="journal article" date="2013" name="PLoS ONE">
        <title>Predicting the Proteins of Angomonas deanei, Strigomonas culicis and Their Respective Endosymbionts Reveals New Aspects of the Trypanosomatidae Family.</title>
        <authorList>
            <person name="Motta M.C."/>
            <person name="Martins A.C."/>
            <person name="de Souza S.S."/>
            <person name="Catta-Preta C.M."/>
            <person name="Silva R."/>
            <person name="Klein C.C."/>
            <person name="de Almeida L.G."/>
            <person name="de Lima Cunha O."/>
            <person name="Ciapina L.P."/>
            <person name="Brocchi M."/>
            <person name="Colabardini A.C."/>
            <person name="de Araujo Lima B."/>
            <person name="Machado C.R."/>
            <person name="de Almeida Soares C.M."/>
            <person name="Probst C.M."/>
            <person name="de Menezes C.B."/>
            <person name="Thompson C.E."/>
            <person name="Bartholomeu D.C."/>
            <person name="Gradia D.F."/>
            <person name="Pavoni D.P."/>
            <person name="Grisard E.C."/>
            <person name="Fantinatti-Garboggini F."/>
            <person name="Marchini F.K."/>
            <person name="Rodrigues-Luiz G.F."/>
            <person name="Wagner G."/>
            <person name="Goldman G.H."/>
            <person name="Fietto J.L."/>
            <person name="Elias M.C."/>
            <person name="Goldman M.H."/>
            <person name="Sagot M.F."/>
            <person name="Pereira M."/>
            <person name="Stoco P.H."/>
            <person name="de Mendonca-Neto R.P."/>
            <person name="Teixeira S.M."/>
            <person name="Maciel T.E."/>
            <person name="de Oliveira Mendes T.A."/>
            <person name="Urmenyi T.P."/>
            <person name="de Souza W."/>
            <person name="Schenkman S."/>
            <person name="de Vasconcelos A.T."/>
        </authorList>
    </citation>
    <scope>NUCLEOTIDE SEQUENCE [LARGE SCALE GENOMIC DNA]</scope>
</reference>
<feature type="region of interest" description="Disordered" evidence="1">
    <location>
        <begin position="224"/>
        <end position="267"/>
    </location>
</feature>
<feature type="region of interest" description="Disordered" evidence="1">
    <location>
        <begin position="279"/>
        <end position="367"/>
    </location>
</feature>
<feature type="region of interest" description="Disordered" evidence="1">
    <location>
        <begin position="380"/>
        <end position="580"/>
    </location>
</feature>
<evidence type="ECO:0000256" key="1">
    <source>
        <dbReference type="SAM" id="MobiDB-lite"/>
    </source>
</evidence>
<feature type="region of interest" description="Disordered" evidence="1">
    <location>
        <begin position="91"/>
        <end position="132"/>
    </location>
</feature>
<feature type="compositionally biased region" description="Acidic residues" evidence="1">
    <location>
        <begin position="537"/>
        <end position="549"/>
    </location>
</feature>
<organism evidence="2 3">
    <name type="scientific">Strigomonas culicis</name>
    <dbReference type="NCBI Taxonomy" id="28005"/>
    <lineage>
        <taxon>Eukaryota</taxon>
        <taxon>Discoba</taxon>
        <taxon>Euglenozoa</taxon>
        <taxon>Kinetoplastea</taxon>
        <taxon>Metakinetoplastina</taxon>
        <taxon>Trypanosomatida</taxon>
        <taxon>Trypanosomatidae</taxon>
        <taxon>Strigomonadinae</taxon>
        <taxon>Strigomonas</taxon>
    </lineage>
</organism>
<feature type="region of interest" description="Disordered" evidence="1">
    <location>
        <begin position="639"/>
        <end position="662"/>
    </location>
</feature>
<evidence type="ECO:0000313" key="3">
    <source>
        <dbReference type="Proteomes" id="UP000015354"/>
    </source>
</evidence>
<dbReference type="AlphaFoldDB" id="S9V034"/>
<name>S9V034_9TRYP</name>
<feature type="compositionally biased region" description="Polar residues" evidence="1">
    <location>
        <begin position="489"/>
        <end position="505"/>
    </location>
</feature>
<dbReference type="EMBL" id="ATMH01011521">
    <property type="protein sequence ID" value="EPY16100.1"/>
    <property type="molecule type" value="Genomic_DNA"/>
</dbReference>
<feature type="compositionally biased region" description="Basic residues" evidence="1">
    <location>
        <begin position="692"/>
        <end position="704"/>
    </location>
</feature>
<feature type="compositionally biased region" description="Pro residues" evidence="1">
    <location>
        <begin position="234"/>
        <end position="244"/>
    </location>
</feature>
<sequence>MRWRTARRGGGAAPRKGARRGDDAKNAISLVGMNWLEASTHFGYFVDENLSYFSTRRAHGGKKTGVDFSFHFHPALDLAAVRGSIRAAEAAAAPPPGRARSASSARLTPLVPPHGTPAPADPMTPTASSSLQLARRLTPRTPPLEVRRPWRCCTRRCGAARHRPRGAFRFHTPGSTPVPRLLRGGLGGGATLRAASQAASAATPVAERQRTPTKSMLSALFQSSKLSKGSPHRPSLPLPPPILLPSPRGAQEAGEEEQALSGDDDATIMHHRFISRLPDREAHHRHRHRQGSAEHSNHSSSSLFLQSGVVCTPPASPPRPRHGEGTAMHGCRREAPAAEEGGDGAPARKQSRSEDAHTGVADSCPERGALTAQADSLEMGWQRPPQPTSGGSEGGAGAPPAVPTRAVAASSRWNPYRHEPTGDGPPNAHILAPQSFVEFSGLNGGEGGGEPRPSAGGAEAQTLLGDDSRNPSNRTSAHDHRTAPHAAAEQQQPSVADSTRSSAQTVDARASAPGDAPAPPRLQSRASAPPVPAEAIVVEEGEEKEEEVEGAGLRELQARARHVPPAERRQPQPDAAARHAAGTGLPLRGARPALHGAVAVPAGGGPRADHGAAARRLWRCAGGGSGAAARGGGAAVHQLRRDAGGGGGGGPGRLLPQGEPVAQRCGRPLGRAHALARAAAGRPRAAREAVSRRRGGRRAPHRGPLRGEGVGICAVPAEATARGG</sequence>
<feature type="region of interest" description="Disordered" evidence="1">
    <location>
        <begin position="1"/>
        <end position="21"/>
    </location>
</feature>
<feature type="compositionally biased region" description="Low complexity" evidence="1">
    <location>
        <begin position="91"/>
        <end position="106"/>
    </location>
</feature>